<comment type="caution">
    <text evidence="1">The sequence shown here is derived from an EMBL/GenBank/DDBJ whole genome shotgun (WGS) entry which is preliminary data.</text>
</comment>
<accession>A0ABD1FMM7</accession>
<evidence type="ECO:0000313" key="2">
    <source>
        <dbReference type="Proteomes" id="UP001567538"/>
    </source>
</evidence>
<name>A0ABD1FMM7_SALDI</name>
<organism evidence="1 2">
    <name type="scientific">Salvia divinorum</name>
    <name type="common">Maria pastora</name>
    <name type="synonym">Diviner's sage</name>
    <dbReference type="NCBI Taxonomy" id="28513"/>
    <lineage>
        <taxon>Eukaryota</taxon>
        <taxon>Viridiplantae</taxon>
        <taxon>Streptophyta</taxon>
        <taxon>Embryophyta</taxon>
        <taxon>Tracheophyta</taxon>
        <taxon>Spermatophyta</taxon>
        <taxon>Magnoliopsida</taxon>
        <taxon>eudicotyledons</taxon>
        <taxon>Gunneridae</taxon>
        <taxon>Pentapetalae</taxon>
        <taxon>asterids</taxon>
        <taxon>lamiids</taxon>
        <taxon>Lamiales</taxon>
        <taxon>Lamiaceae</taxon>
        <taxon>Nepetoideae</taxon>
        <taxon>Mentheae</taxon>
        <taxon>Salviinae</taxon>
        <taxon>Salvia</taxon>
        <taxon>Salvia subgen. Calosphace</taxon>
    </lineage>
</organism>
<gene>
    <name evidence="1" type="ORF">AAHA92_33024</name>
</gene>
<protein>
    <submittedName>
        <fullName evidence="1">Uncharacterized protein</fullName>
    </submittedName>
</protein>
<evidence type="ECO:0000313" key="1">
    <source>
        <dbReference type="EMBL" id="KAL1533089.1"/>
    </source>
</evidence>
<dbReference type="Proteomes" id="UP001567538">
    <property type="component" value="Unassembled WGS sequence"/>
</dbReference>
<dbReference type="AlphaFoldDB" id="A0ABD1FMM7"/>
<sequence>MSMNIPKQDAFFYKGSWSTEVDDKLLSTIIRLQERDPWSGDVIPSWEILATPGICWDLNQKTILANVVWNKIFQQNPFASAYYHRDEP</sequence>
<proteinExistence type="predicted"/>
<reference evidence="1 2" key="1">
    <citation type="submission" date="2024-06" db="EMBL/GenBank/DDBJ databases">
        <title>A chromosome level genome sequence of Diviner's sage (Salvia divinorum).</title>
        <authorList>
            <person name="Ford S.A."/>
            <person name="Ro D.-K."/>
            <person name="Ness R.W."/>
            <person name="Phillips M.A."/>
        </authorList>
    </citation>
    <scope>NUCLEOTIDE SEQUENCE [LARGE SCALE GENOMIC DNA]</scope>
    <source>
        <strain evidence="1">SAF-2024a</strain>
        <tissue evidence="1">Leaf</tissue>
    </source>
</reference>
<dbReference type="EMBL" id="JBEAFC010000014">
    <property type="protein sequence ID" value="KAL1533089.1"/>
    <property type="molecule type" value="Genomic_DNA"/>
</dbReference>
<keyword evidence="2" id="KW-1185">Reference proteome</keyword>